<evidence type="ECO:0000313" key="2">
    <source>
        <dbReference type="Proteomes" id="UP000250123"/>
    </source>
</evidence>
<dbReference type="Gene3D" id="2.40.10.320">
    <property type="entry name" value="Uncharacterised protein PF13642 yp_926445, N-terminal domain"/>
    <property type="match status" value="1"/>
</dbReference>
<dbReference type="RefSeq" id="WP_231926422.1">
    <property type="nucleotide sequence ID" value="NZ_LS483452.1"/>
</dbReference>
<dbReference type="KEGG" id="sbk:SHEWBE_1245"/>
<dbReference type="InterPro" id="IPR025284">
    <property type="entry name" value="DUF4144"/>
</dbReference>
<dbReference type="AlphaFoldDB" id="A0A330LZ39"/>
<sequence length="130" mass="14725">MDKMKDTTQLTSTIHSKIHWPAILIHTGHDDLIYLANEQDWETEAQGHIDAMSQLFDSSGITYRLELEDIDNGKLNPHLNWLTATEPLELKQVLSSVRHHASTLGHCCTAKLGANTVKQVLDMMKYLEES</sequence>
<reference evidence="2" key="1">
    <citation type="submission" date="2018-06" db="EMBL/GenBank/DDBJ databases">
        <authorList>
            <person name="Cea G.-C."/>
            <person name="William W."/>
        </authorList>
    </citation>
    <scope>NUCLEOTIDE SEQUENCE [LARGE SCALE GENOMIC DNA]</scope>
    <source>
        <strain evidence="2">DB21MT-2</strain>
    </source>
</reference>
<gene>
    <name evidence="1" type="ORF">SHEWBE_1245</name>
</gene>
<organism evidence="1 2">
    <name type="scientific">Shewanella benthica</name>
    <dbReference type="NCBI Taxonomy" id="43661"/>
    <lineage>
        <taxon>Bacteria</taxon>
        <taxon>Pseudomonadati</taxon>
        <taxon>Pseudomonadota</taxon>
        <taxon>Gammaproteobacteria</taxon>
        <taxon>Alteromonadales</taxon>
        <taxon>Shewanellaceae</taxon>
        <taxon>Shewanella</taxon>
    </lineage>
</organism>
<dbReference type="Proteomes" id="UP000250123">
    <property type="component" value="Chromosome SHEWBE"/>
</dbReference>
<dbReference type="Pfam" id="PF13642">
    <property type="entry name" value="DUF4144"/>
    <property type="match status" value="1"/>
</dbReference>
<dbReference type="Gene3D" id="1.10.8.650">
    <property type="entry name" value="Uncharacterised protein PF13642 yp_926445, C-terminal domain"/>
    <property type="match status" value="1"/>
</dbReference>
<accession>A0A330LZ39</accession>
<dbReference type="EMBL" id="LS483452">
    <property type="protein sequence ID" value="SQH75211.1"/>
    <property type="molecule type" value="Genomic_DNA"/>
</dbReference>
<proteinExistence type="predicted"/>
<name>A0A330LZ39_9GAMM</name>
<evidence type="ECO:0000313" key="1">
    <source>
        <dbReference type="EMBL" id="SQH75211.1"/>
    </source>
</evidence>
<protein>
    <submittedName>
        <fullName evidence="1">Uncharacterized protein</fullName>
    </submittedName>
</protein>